<keyword evidence="5" id="KW-0067">ATP-binding</keyword>
<dbReference type="Gene3D" id="3.40.50.300">
    <property type="entry name" value="P-loop containing nucleotide triphosphate hydrolases"/>
    <property type="match status" value="2"/>
</dbReference>
<comment type="caution">
    <text evidence="10">The sequence shown here is derived from an EMBL/GenBank/DDBJ whole genome shotgun (WGS) entry which is preliminary data.</text>
</comment>
<dbReference type="SUPFAM" id="SSF52540">
    <property type="entry name" value="P-loop containing nucleoside triphosphate hydrolases"/>
    <property type="match status" value="1"/>
</dbReference>
<keyword evidence="9" id="KW-0175">Coiled coil</keyword>
<evidence type="ECO:0000313" key="10">
    <source>
        <dbReference type="EMBL" id="RGB76422.1"/>
    </source>
</evidence>
<name>A0A3E2TIB5_9FIRM</name>
<keyword evidence="4 8" id="KW-0227">DNA damage</keyword>
<dbReference type="CDD" id="cd03241">
    <property type="entry name" value="ABC_RecN"/>
    <property type="match status" value="1"/>
</dbReference>
<dbReference type="GO" id="GO:0009432">
    <property type="term" value="P:SOS response"/>
    <property type="evidence" value="ECO:0007669"/>
    <property type="project" value="TreeGrafter"/>
</dbReference>
<evidence type="ECO:0000256" key="7">
    <source>
        <dbReference type="ARBA" id="ARBA00033408"/>
    </source>
</evidence>
<sequence>MLAELFIDNFVIIKRNHIYFEDGFNVLTGETGSGKSLILEAINLLLGKRADKDIVGRFAEKTLIEGVFKLNPKTKRILENNNVVFDEDDNKLIVSRTISKKSSTLRINGRIANLTILREISPILLDIYNQGDSNAFMNKANYIYFIDNYSNDKKTQDLKKMVKALVNQKNDYLVKYNNLNLSEEEIQRERDLIKYQIDEIEQVDLLSVNEEDIDEEYKKLNNINALRESIETAKGIIDNSDYDVNSISNMISTSMSELSSYSNFDQKVSEFYDRLSAINDELNDIYSDMDIYEETLVGDPERSQELEDLMEHIFNLKRKYGATIDDIMTYYDTISKRSKELDEIEDLRDNLDNILSDLDKKLEENANKLHEIRVNKSKIIEEKINKSIKDLNIKNGLFKIEFNKKDAVDTTGIDEVDFLIRTNKGEALKSLTKTASGGEISRIMLAFKEIFADFDNVDTMIFDEIDTGISGRTAQIVGEKILDLSKRRQVISISHLPQIASLASNHILISKRDVGDYTISSTEKIEEDNRINEIARLIGGVNITDITINSASEMLTMAEELRNERR</sequence>
<accession>A0A3E2TIB5</accession>
<keyword evidence="3" id="KW-0547">Nucleotide-binding</keyword>
<dbReference type="InterPro" id="IPR027417">
    <property type="entry name" value="P-loop_NTPase"/>
</dbReference>
<dbReference type="GO" id="GO:0005524">
    <property type="term" value="F:ATP binding"/>
    <property type="evidence" value="ECO:0007669"/>
    <property type="project" value="UniProtKB-KW"/>
</dbReference>
<organism evidence="10 11">
    <name type="scientific">Anaerococcus nagyae</name>
    <dbReference type="NCBI Taxonomy" id="1755241"/>
    <lineage>
        <taxon>Bacteria</taxon>
        <taxon>Bacillati</taxon>
        <taxon>Bacillota</taxon>
        <taxon>Tissierellia</taxon>
        <taxon>Tissierellales</taxon>
        <taxon>Peptoniphilaceae</taxon>
        <taxon>Anaerococcus</taxon>
    </lineage>
</organism>
<evidence type="ECO:0000256" key="8">
    <source>
        <dbReference type="PIRNR" id="PIRNR003128"/>
    </source>
</evidence>
<dbReference type="NCBIfam" id="TIGR00634">
    <property type="entry name" value="recN"/>
    <property type="match status" value="1"/>
</dbReference>
<evidence type="ECO:0000256" key="1">
    <source>
        <dbReference type="ARBA" id="ARBA00009441"/>
    </source>
</evidence>
<evidence type="ECO:0000256" key="4">
    <source>
        <dbReference type="ARBA" id="ARBA00022763"/>
    </source>
</evidence>
<dbReference type="RefSeq" id="WP_117521385.1">
    <property type="nucleotide sequence ID" value="NZ_JAGGLS010000003.1"/>
</dbReference>
<dbReference type="EMBL" id="QVEU01000003">
    <property type="protein sequence ID" value="RGB76422.1"/>
    <property type="molecule type" value="Genomic_DNA"/>
</dbReference>
<gene>
    <name evidence="10" type="primary">recN</name>
    <name evidence="10" type="ORF">DXA39_04435</name>
</gene>
<evidence type="ECO:0000256" key="5">
    <source>
        <dbReference type="ARBA" id="ARBA00022840"/>
    </source>
</evidence>
<dbReference type="PANTHER" id="PTHR11059:SF0">
    <property type="entry name" value="DNA REPAIR PROTEIN RECN"/>
    <property type="match status" value="1"/>
</dbReference>
<proteinExistence type="inferred from homology"/>
<dbReference type="GO" id="GO:0043590">
    <property type="term" value="C:bacterial nucleoid"/>
    <property type="evidence" value="ECO:0007669"/>
    <property type="project" value="TreeGrafter"/>
</dbReference>
<dbReference type="Proteomes" id="UP000261011">
    <property type="component" value="Unassembled WGS sequence"/>
</dbReference>
<dbReference type="InterPro" id="IPR004604">
    <property type="entry name" value="DNA_recomb/repair_RecN"/>
</dbReference>
<comment type="function">
    <text evidence="8">May be involved in recombinational repair of damaged DNA.</text>
</comment>
<dbReference type="AlphaFoldDB" id="A0A3E2TIB5"/>
<keyword evidence="11" id="KW-1185">Reference proteome</keyword>
<dbReference type="GO" id="GO:0016887">
    <property type="term" value="F:ATP hydrolysis activity"/>
    <property type="evidence" value="ECO:0007669"/>
    <property type="project" value="InterPro"/>
</dbReference>
<dbReference type="GO" id="GO:0006302">
    <property type="term" value="P:double-strand break repair"/>
    <property type="evidence" value="ECO:0007669"/>
    <property type="project" value="InterPro"/>
</dbReference>
<evidence type="ECO:0000256" key="2">
    <source>
        <dbReference type="ARBA" id="ARBA00021315"/>
    </source>
</evidence>
<evidence type="ECO:0000256" key="6">
    <source>
        <dbReference type="ARBA" id="ARBA00023204"/>
    </source>
</evidence>
<keyword evidence="6 8" id="KW-0234">DNA repair</keyword>
<reference evidence="10 11" key="1">
    <citation type="submission" date="2018-08" db="EMBL/GenBank/DDBJ databases">
        <title>A genome reference for cultivated species of the human gut microbiota.</title>
        <authorList>
            <person name="Zou Y."/>
            <person name="Xue W."/>
            <person name="Luo G."/>
        </authorList>
    </citation>
    <scope>NUCLEOTIDE SEQUENCE [LARGE SCALE GENOMIC DNA]</scope>
    <source>
        <strain evidence="10 11">OF01-3</strain>
    </source>
</reference>
<evidence type="ECO:0000256" key="9">
    <source>
        <dbReference type="SAM" id="Coils"/>
    </source>
</evidence>
<comment type="similarity">
    <text evidence="1 8">Belongs to the RecN family.</text>
</comment>
<feature type="coiled-coil region" evidence="9">
    <location>
        <begin position="337"/>
        <end position="375"/>
    </location>
</feature>
<dbReference type="PIRSF" id="PIRSF003128">
    <property type="entry name" value="RecN"/>
    <property type="match status" value="1"/>
</dbReference>
<protein>
    <recommendedName>
        <fullName evidence="2 8">DNA repair protein RecN</fullName>
    </recommendedName>
    <alternativeName>
        <fullName evidence="7 8">Recombination protein N</fullName>
    </alternativeName>
</protein>
<evidence type="ECO:0000256" key="3">
    <source>
        <dbReference type="ARBA" id="ARBA00022741"/>
    </source>
</evidence>
<evidence type="ECO:0000313" key="11">
    <source>
        <dbReference type="Proteomes" id="UP000261011"/>
    </source>
</evidence>
<dbReference type="OrthoDB" id="9806954at2"/>
<dbReference type="PANTHER" id="PTHR11059">
    <property type="entry name" value="DNA REPAIR PROTEIN RECN"/>
    <property type="match status" value="1"/>
</dbReference>
<dbReference type="GO" id="GO:0006310">
    <property type="term" value="P:DNA recombination"/>
    <property type="evidence" value="ECO:0007669"/>
    <property type="project" value="InterPro"/>
</dbReference>